<dbReference type="Gene3D" id="3.30.200.20">
    <property type="entry name" value="Phosphorylase Kinase, domain 1"/>
    <property type="match status" value="1"/>
</dbReference>
<comment type="caution">
    <text evidence="11">The sequence shown here is derived from an EMBL/GenBank/DDBJ whole genome shotgun (WGS) entry which is preliminary data.</text>
</comment>
<feature type="compositionally biased region" description="Low complexity" evidence="8">
    <location>
        <begin position="400"/>
        <end position="419"/>
    </location>
</feature>
<dbReference type="InterPro" id="IPR008271">
    <property type="entry name" value="Ser/Thr_kinase_AS"/>
</dbReference>
<dbReference type="EC" id="2.7.11.1" evidence="1"/>
<proteinExistence type="predicted"/>
<reference evidence="11 12" key="1">
    <citation type="submission" date="2024-06" db="EMBL/GenBank/DDBJ databases">
        <title>The Natural Products Discovery Center: Release of the First 8490 Sequenced Strains for Exploring Actinobacteria Biosynthetic Diversity.</title>
        <authorList>
            <person name="Kalkreuter E."/>
            <person name="Kautsar S.A."/>
            <person name="Yang D."/>
            <person name="Bader C.D."/>
            <person name="Teijaro C.N."/>
            <person name="Fluegel L."/>
            <person name="Davis C.M."/>
            <person name="Simpson J.R."/>
            <person name="Lauterbach L."/>
            <person name="Steele A.D."/>
            <person name="Gui C."/>
            <person name="Meng S."/>
            <person name="Li G."/>
            <person name="Viehrig K."/>
            <person name="Ye F."/>
            <person name="Su P."/>
            <person name="Kiefer A.F."/>
            <person name="Nichols A."/>
            <person name="Cepeda A.J."/>
            <person name="Yan W."/>
            <person name="Fan B."/>
            <person name="Jiang Y."/>
            <person name="Adhikari A."/>
            <person name="Zheng C.-J."/>
            <person name="Schuster L."/>
            <person name="Cowan T.M."/>
            <person name="Smanski M.J."/>
            <person name="Chevrette M.G."/>
            <person name="De Carvalho L.P.S."/>
            <person name="Shen B."/>
        </authorList>
    </citation>
    <scope>NUCLEOTIDE SEQUENCE [LARGE SCALE GENOMIC DNA]</scope>
    <source>
        <strain evidence="11 12">NPDC048946</strain>
    </source>
</reference>
<organism evidence="11 12">
    <name type="scientific">Streptodolium elevatio</name>
    <dbReference type="NCBI Taxonomy" id="3157996"/>
    <lineage>
        <taxon>Bacteria</taxon>
        <taxon>Bacillati</taxon>
        <taxon>Actinomycetota</taxon>
        <taxon>Actinomycetes</taxon>
        <taxon>Kitasatosporales</taxon>
        <taxon>Streptomycetaceae</taxon>
        <taxon>Streptodolium</taxon>
    </lineage>
</organism>
<keyword evidence="6 7" id="KW-0067">ATP-binding</keyword>
<dbReference type="PANTHER" id="PTHR43289">
    <property type="entry name" value="MITOGEN-ACTIVATED PROTEIN KINASE KINASE KINASE 20-RELATED"/>
    <property type="match status" value="1"/>
</dbReference>
<dbReference type="InterPro" id="IPR000719">
    <property type="entry name" value="Prot_kinase_dom"/>
</dbReference>
<feature type="compositionally biased region" description="Low complexity" evidence="8">
    <location>
        <begin position="276"/>
        <end position="291"/>
    </location>
</feature>
<accession>A0ABV3DIA0</accession>
<sequence>MNGDAANSRRVGDGRFELVERLGRGAMGTVWRAVDTTLHREVAIKEVRVREDAPADQIALLHARVLREAQALARLRNPHVATVHQIVDDEPFPWIVMELVPGQPLTSLLAEGTLTPHDAAGVAADILEALTAAHDAGVLHRDVKPANVLIRPDGAAVLVDFGIAAVEGTATVTGTGSFVGTIEYIAPERTEGRRPTPASDLWSLGVLLYVAVEGYSPFRRPNDWATITAIVNDPHAPPRRAGELTDVIDALLAKDPRHRPTAAELAPRLAAIAGRTAGTAGTAGTAPSGGTREVPDAVEPSADPIAATGTPAAPRPDVLPTVTGGPPPDPGTPPGNGTLPGAGTTAPRDPAPPRPGRVRRVILAVAVGAVLAGGGTAAGLMLADGDDEGAKSQGPPTPTAPGTSSGSAPSAPPSSRTSPAPVPDSRPAVPEGFKRQTDTEGIEVAVPANWRLGRDDSGDIAYKSPDGRYLIVVRALRGDTADPFAEQSASATETKASPSYPGYEQLTLSRRSDPGDSAAVWDYRYRAPDGPRAVRDIRWRSGDNSYNLWVVGPETDDWSQYEDLLDVAVEQFRDTRAG</sequence>
<evidence type="ECO:0000256" key="8">
    <source>
        <dbReference type="SAM" id="MobiDB-lite"/>
    </source>
</evidence>
<dbReference type="SUPFAM" id="SSF56112">
    <property type="entry name" value="Protein kinase-like (PK-like)"/>
    <property type="match status" value="1"/>
</dbReference>
<dbReference type="PROSITE" id="PS50011">
    <property type="entry name" value="PROTEIN_KINASE_DOM"/>
    <property type="match status" value="1"/>
</dbReference>
<feature type="compositionally biased region" description="Low complexity" evidence="8">
    <location>
        <begin position="335"/>
        <end position="348"/>
    </location>
</feature>
<dbReference type="RefSeq" id="WP_358355232.1">
    <property type="nucleotide sequence ID" value="NZ_JBEZFP010000043.1"/>
</dbReference>
<dbReference type="CDD" id="cd14014">
    <property type="entry name" value="STKc_PknB_like"/>
    <property type="match status" value="1"/>
</dbReference>
<dbReference type="PROSITE" id="PS00108">
    <property type="entry name" value="PROTEIN_KINASE_ST"/>
    <property type="match status" value="1"/>
</dbReference>
<keyword evidence="5 11" id="KW-0418">Kinase</keyword>
<keyword evidence="9" id="KW-1133">Transmembrane helix</keyword>
<evidence type="ECO:0000259" key="10">
    <source>
        <dbReference type="PROSITE" id="PS50011"/>
    </source>
</evidence>
<dbReference type="Proteomes" id="UP001551482">
    <property type="component" value="Unassembled WGS sequence"/>
</dbReference>
<keyword evidence="9" id="KW-0812">Transmembrane</keyword>
<dbReference type="InterPro" id="IPR011009">
    <property type="entry name" value="Kinase-like_dom_sf"/>
</dbReference>
<evidence type="ECO:0000313" key="12">
    <source>
        <dbReference type="Proteomes" id="UP001551482"/>
    </source>
</evidence>
<dbReference type="SMART" id="SM00220">
    <property type="entry name" value="S_TKc"/>
    <property type="match status" value="1"/>
</dbReference>
<protein>
    <recommendedName>
        <fullName evidence="1">non-specific serine/threonine protein kinase</fullName>
        <ecNumber evidence="1">2.7.11.1</ecNumber>
    </recommendedName>
</protein>
<evidence type="ECO:0000256" key="6">
    <source>
        <dbReference type="ARBA" id="ARBA00022840"/>
    </source>
</evidence>
<evidence type="ECO:0000256" key="3">
    <source>
        <dbReference type="ARBA" id="ARBA00022679"/>
    </source>
</evidence>
<keyword evidence="4 7" id="KW-0547">Nucleotide-binding</keyword>
<feature type="region of interest" description="Disordered" evidence="8">
    <location>
        <begin position="276"/>
        <end position="356"/>
    </location>
</feature>
<dbReference type="GO" id="GO:0004674">
    <property type="term" value="F:protein serine/threonine kinase activity"/>
    <property type="evidence" value="ECO:0007669"/>
    <property type="project" value="UniProtKB-EC"/>
</dbReference>
<feature type="domain" description="Protein kinase" evidence="10">
    <location>
        <begin position="16"/>
        <end position="269"/>
    </location>
</feature>
<gene>
    <name evidence="11" type="ORF">AB0C36_18350</name>
</gene>
<dbReference type="Pfam" id="PF00069">
    <property type="entry name" value="Pkinase"/>
    <property type="match status" value="1"/>
</dbReference>
<keyword evidence="12" id="KW-1185">Reference proteome</keyword>
<evidence type="ECO:0000256" key="7">
    <source>
        <dbReference type="PROSITE-ProRule" id="PRU10141"/>
    </source>
</evidence>
<name>A0ABV3DIA0_9ACTN</name>
<dbReference type="PROSITE" id="PS00107">
    <property type="entry name" value="PROTEIN_KINASE_ATP"/>
    <property type="match status" value="1"/>
</dbReference>
<keyword evidence="3 11" id="KW-0808">Transferase</keyword>
<dbReference type="InterPro" id="IPR017441">
    <property type="entry name" value="Protein_kinase_ATP_BS"/>
</dbReference>
<evidence type="ECO:0000256" key="5">
    <source>
        <dbReference type="ARBA" id="ARBA00022777"/>
    </source>
</evidence>
<feature type="binding site" evidence="7">
    <location>
        <position position="45"/>
    </location>
    <ligand>
        <name>ATP</name>
        <dbReference type="ChEBI" id="CHEBI:30616"/>
    </ligand>
</feature>
<evidence type="ECO:0000256" key="1">
    <source>
        <dbReference type="ARBA" id="ARBA00012513"/>
    </source>
</evidence>
<dbReference type="PANTHER" id="PTHR43289:SF6">
    <property type="entry name" value="SERINE_THREONINE-PROTEIN KINASE NEKL-3"/>
    <property type="match status" value="1"/>
</dbReference>
<evidence type="ECO:0000313" key="11">
    <source>
        <dbReference type="EMBL" id="MEU8135470.1"/>
    </source>
</evidence>
<keyword evidence="9" id="KW-0472">Membrane</keyword>
<keyword evidence="2" id="KW-0723">Serine/threonine-protein kinase</keyword>
<evidence type="ECO:0000256" key="2">
    <source>
        <dbReference type="ARBA" id="ARBA00022527"/>
    </source>
</evidence>
<feature type="region of interest" description="Disordered" evidence="8">
    <location>
        <begin position="382"/>
        <end position="442"/>
    </location>
</feature>
<feature type="transmembrane region" description="Helical" evidence="9">
    <location>
        <begin position="361"/>
        <end position="383"/>
    </location>
</feature>
<dbReference type="Gene3D" id="1.10.510.10">
    <property type="entry name" value="Transferase(Phosphotransferase) domain 1"/>
    <property type="match status" value="1"/>
</dbReference>
<dbReference type="EMBL" id="JBEZFP010000043">
    <property type="protein sequence ID" value="MEU8135470.1"/>
    <property type="molecule type" value="Genomic_DNA"/>
</dbReference>
<evidence type="ECO:0000256" key="9">
    <source>
        <dbReference type="SAM" id="Phobius"/>
    </source>
</evidence>
<evidence type="ECO:0000256" key="4">
    <source>
        <dbReference type="ARBA" id="ARBA00022741"/>
    </source>
</evidence>